<dbReference type="RefSeq" id="XP_001796963.1">
    <property type="nucleotide sequence ID" value="XM_001796911.1"/>
</dbReference>
<organism evidence="2 3">
    <name type="scientific">Phaeosphaeria nodorum (strain SN15 / ATCC MYA-4574 / FGSC 10173)</name>
    <name type="common">Glume blotch fungus</name>
    <name type="synonym">Parastagonospora nodorum</name>
    <dbReference type="NCBI Taxonomy" id="321614"/>
    <lineage>
        <taxon>Eukaryota</taxon>
        <taxon>Fungi</taxon>
        <taxon>Dikarya</taxon>
        <taxon>Ascomycota</taxon>
        <taxon>Pezizomycotina</taxon>
        <taxon>Dothideomycetes</taxon>
        <taxon>Pleosporomycetidae</taxon>
        <taxon>Pleosporales</taxon>
        <taxon>Pleosporineae</taxon>
        <taxon>Phaeosphaeriaceae</taxon>
        <taxon>Parastagonospora</taxon>
    </lineage>
</organism>
<accession>Q0UNR8</accession>
<dbReference type="InParanoid" id="Q0UNR8"/>
<reference evidence="3" key="1">
    <citation type="journal article" date="2007" name="Plant Cell">
        <title>Dothideomycete-plant interactions illuminated by genome sequencing and EST analysis of the wheat pathogen Stagonospora nodorum.</title>
        <authorList>
            <person name="Hane J.K."/>
            <person name="Lowe R.G."/>
            <person name="Solomon P.S."/>
            <person name="Tan K.C."/>
            <person name="Schoch C.L."/>
            <person name="Spatafora J.W."/>
            <person name="Crous P.W."/>
            <person name="Kodira C."/>
            <person name="Birren B.W."/>
            <person name="Galagan J.E."/>
            <person name="Torriani S.F."/>
            <person name="McDonald B.A."/>
            <person name="Oliver R.P."/>
        </authorList>
    </citation>
    <scope>NUCLEOTIDE SEQUENCE [LARGE SCALE GENOMIC DNA]</scope>
    <source>
        <strain evidence="3">SN15 / ATCC MYA-4574 / FGSC 10173</strain>
    </source>
</reference>
<evidence type="ECO:0000256" key="1">
    <source>
        <dbReference type="SAM" id="MobiDB-lite"/>
    </source>
</evidence>
<feature type="region of interest" description="Disordered" evidence="1">
    <location>
        <begin position="1"/>
        <end position="34"/>
    </location>
</feature>
<sequence length="34" mass="3485">MSIPSTPAAPASTPSTHSLPTHGPPLNSHLRRAP</sequence>
<evidence type="ECO:0000313" key="3">
    <source>
        <dbReference type="Proteomes" id="UP000001055"/>
    </source>
</evidence>
<protein>
    <submittedName>
        <fullName evidence="2">Uncharacterized protein</fullName>
    </submittedName>
</protein>
<proteinExistence type="predicted"/>
<evidence type="ECO:0000313" key="2">
    <source>
        <dbReference type="EMBL" id="EAT86427.1"/>
    </source>
</evidence>
<gene>
    <name evidence="2" type="ORF">SNOG_06596</name>
</gene>
<dbReference type="Proteomes" id="UP000001055">
    <property type="component" value="Unassembled WGS sequence"/>
</dbReference>
<dbReference type="KEGG" id="pno:SNOG_06596"/>
<feature type="compositionally biased region" description="Low complexity" evidence="1">
    <location>
        <begin position="1"/>
        <end position="25"/>
    </location>
</feature>
<dbReference type="EMBL" id="CH445333">
    <property type="protein sequence ID" value="EAT86427.1"/>
    <property type="molecule type" value="Genomic_DNA"/>
</dbReference>
<name>Q0UNR8_PHANO</name>
<dbReference type="AlphaFoldDB" id="Q0UNR8"/>
<dbReference type="GeneID" id="5973842"/>